<dbReference type="OrthoDB" id="1744872at2759"/>
<protein>
    <submittedName>
        <fullName evidence="2">Uncharacterized protein</fullName>
    </submittedName>
</protein>
<comment type="caution">
    <text evidence="2">The sequence shown here is derived from an EMBL/GenBank/DDBJ whole genome shotgun (WGS) entry which is preliminary data.</text>
</comment>
<keyword evidence="3" id="KW-1185">Reference proteome</keyword>
<reference evidence="2" key="1">
    <citation type="journal article" date="2020" name="bioRxiv">
        <title>Hybrid origin of Populus tomentosa Carr. identified through genome sequencing and phylogenomic analysis.</title>
        <authorList>
            <person name="An X."/>
            <person name="Gao K."/>
            <person name="Chen Z."/>
            <person name="Li J."/>
            <person name="Yang X."/>
            <person name="Yang X."/>
            <person name="Zhou J."/>
            <person name="Guo T."/>
            <person name="Zhao T."/>
            <person name="Huang S."/>
            <person name="Miao D."/>
            <person name="Khan W.U."/>
            <person name="Rao P."/>
            <person name="Ye M."/>
            <person name="Lei B."/>
            <person name="Liao W."/>
            <person name="Wang J."/>
            <person name="Ji L."/>
            <person name="Li Y."/>
            <person name="Guo B."/>
            <person name="Mustafa N.S."/>
            <person name="Li S."/>
            <person name="Yun Q."/>
            <person name="Keller S.R."/>
            <person name="Mao J."/>
            <person name="Zhang R."/>
            <person name="Strauss S.H."/>
        </authorList>
    </citation>
    <scope>NUCLEOTIDE SEQUENCE</scope>
    <source>
        <strain evidence="2">GM15</strain>
        <tissue evidence="2">Leaf</tissue>
    </source>
</reference>
<accession>A0A8X8IWB8</accession>
<evidence type="ECO:0000313" key="2">
    <source>
        <dbReference type="EMBL" id="KAG6792732.1"/>
    </source>
</evidence>
<proteinExistence type="predicted"/>
<sequence>MKVPEGVSWIIGNGKRARFWQHCRVAKCDPRLLESAIDLVLEEQLQQTICQFISDASQWEWSVFDRFLPMKLILKIAATFPPYGSADCEDIFIWKFTSNGEFSTNTAYDGLYALVTIFGFDAHALRVYLLKEFMAHSQSRSGVIAPFDVKHEHGKRPGNPTTPTVKELLQGNSINHNVTSMVKEHVYDSIFLRRLELEYDKQREKQQDGRAIAYQQLKKILRFVYVHFACAAEEVTRWSPHTTPTFCKDHELEYDQSHNQKKSVITKVRRRLGNGKSDDVQKSFQPTIFHSAKSSSLDITISTDAQEGTSAQRHLKGKASAQRHWCSKALERENECSGHLKGKTSAHRHWCSKALEGKGSAQRHWHLKRKRVLRGTGAQRHLKGKASAQRHWCSEALEGKSECSEALVLKGLGAQRHLKGKTSAHRHWCLKALEGKGSAQRHWCSKALEGKSECLEALGKRVLRGTGAQRHLKGKTSAQRHWCSKALKGESSAQRHECSEALEGESSAQRH</sequence>
<organism evidence="2 3">
    <name type="scientific">Populus tomentosa</name>
    <name type="common">Chinese white poplar</name>
    <dbReference type="NCBI Taxonomy" id="118781"/>
    <lineage>
        <taxon>Eukaryota</taxon>
        <taxon>Viridiplantae</taxon>
        <taxon>Streptophyta</taxon>
        <taxon>Embryophyta</taxon>
        <taxon>Tracheophyta</taxon>
        <taxon>Spermatophyta</taxon>
        <taxon>Magnoliopsida</taxon>
        <taxon>eudicotyledons</taxon>
        <taxon>Gunneridae</taxon>
        <taxon>Pentapetalae</taxon>
        <taxon>rosids</taxon>
        <taxon>fabids</taxon>
        <taxon>Malpighiales</taxon>
        <taxon>Salicaceae</taxon>
        <taxon>Saliceae</taxon>
        <taxon>Populus</taxon>
    </lineage>
</organism>
<name>A0A8X8IWB8_POPTO</name>
<evidence type="ECO:0000313" key="3">
    <source>
        <dbReference type="Proteomes" id="UP000886885"/>
    </source>
</evidence>
<dbReference type="AlphaFoldDB" id="A0A8X8IWB8"/>
<dbReference type="EMBL" id="JAAWWB010000001">
    <property type="protein sequence ID" value="KAG6792732.1"/>
    <property type="molecule type" value="Genomic_DNA"/>
</dbReference>
<evidence type="ECO:0000256" key="1">
    <source>
        <dbReference type="SAM" id="MobiDB-lite"/>
    </source>
</evidence>
<gene>
    <name evidence="2" type="ORF">POTOM_001889</name>
</gene>
<dbReference type="Proteomes" id="UP000886885">
    <property type="component" value="Chromosome 1A"/>
</dbReference>
<feature type="region of interest" description="Disordered" evidence="1">
    <location>
        <begin position="490"/>
        <end position="511"/>
    </location>
</feature>